<sequence length="183" mass="19290">MERSFSPETGPGRTARTPSVRAERDGDAEAIFRLTEAAFLNAQHTSHTEQFIVDALRRHGQLAVSLVAVDGGRIVGHVAISPVTLTGGMAGWHGLGPISVQPEYQGRGIGSLLARTALDQLRGLGAKGCVVLGDPAYYGRFGFVHSPGLVLPGVPQEYFQALPFSGDAPLGDVRYHAAFDAAA</sequence>
<evidence type="ECO:0000313" key="4">
    <source>
        <dbReference type="Proteomes" id="UP000516057"/>
    </source>
</evidence>
<dbReference type="Gene3D" id="3.40.630.30">
    <property type="match status" value="1"/>
</dbReference>
<dbReference type="GO" id="GO:0016747">
    <property type="term" value="F:acyltransferase activity, transferring groups other than amino-acyl groups"/>
    <property type="evidence" value="ECO:0007669"/>
    <property type="project" value="InterPro"/>
</dbReference>
<evidence type="ECO:0000313" key="3">
    <source>
        <dbReference type="EMBL" id="QNP58430.1"/>
    </source>
</evidence>
<dbReference type="CDD" id="cd04301">
    <property type="entry name" value="NAT_SF"/>
    <property type="match status" value="1"/>
</dbReference>
<reference evidence="3 4" key="1">
    <citation type="submission" date="2020-08" db="EMBL/GenBank/DDBJ databases">
        <title>Genome sequence of Acidovorax monticola KACC 19171T.</title>
        <authorList>
            <person name="Hyun D.-W."/>
            <person name="Bae J.-W."/>
        </authorList>
    </citation>
    <scope>NUCLEOTIDE SEQUENCE [LARGE SCALE GENOMIC DNA]</scope>
    <source>
        <strain evidence="3 4">KACC 19171</strain>
    </source>
</reference>
<dbReference type="Proteomes" id="UP000516057">
    <property type="component" value="Chromosome"/>
</dbReference>
<feature type="domain" description="N-acetyltransferase" evidence="2">
    <location>
        <begin position="18"/>
        <end position="169"/>
    </location>
</feature>
<feature type="region of interest" description="Disordered" evidence="1">
    <location>
        <begin position="1"/>
        <end position="24"/>
    </location>
</feature>
<dbReference type="KEGG" id="amon:H9L24_15555"/>
<dbReference type="AlphaFoldDB" id="A0A7H0HD14"/>
<keyword evidence="3" id="KW-0808">Transferase</keyword>
<protein>
    <submittedName>
        <fullName evidence="3">N-acetyltransferase</fullName>
    </submittedName>
</protein>
<dbReference type="RefSeq" id="WP_187735418.1">
    <property type="nucleotide sequence ID" value="NZ_CP060790.1"/>
</dbReference>
<dbReference type="InterPro" id="IPR000182">
    <property type="entry name" value="GNAT_dom"/>
</dbReference>
<name>A0A7H0HD14_9BURK</name>
<dbReference type="EMBL" id="CP060790">
    <property type="protein sequence ID" value="QNP58430.1"/>
    <property type="molecule type" value="Genomic_DNA"/>
</dbReference>
<dbReference type="Pfam" id="PF00583">
    <property type="entry name" value="Acetyltransf_1"/>
    <property type="match status" value="1"/>
</dbReference>
<accession>A0A7H0HD14</accession>
<evidence type="ECO:0000259" key="2">
    <source>
        <dbReference type="PROSITE" id="PS51186"/>
    </source>
</evidence>
<evidence type="ECO:0000256" key="1">
    <source>
        <dbReference type="SAM" id="MobiDB-lite"/>
    </source>
</evidence>
<keyword evidence="4" id="KW-1185">Reference proteome</keyword>
<gene>
    <name evidence="3" type="ORF">H9L24_15555</name>
</gene>
<organism evidence="3 4">
    <name type="scientific">Paenacidovorax monticola</name>
    <dbReference type="NCBI Taxonomy" id="1926868"/>
    <lineage>
        <taxon>Bacteria</taxon>
        <taxon>Pseudomonadati</taxon>
        <taxon>Pseudomonadota</taxon>
        <taxon>Betaproteobacteria</taxon>
        <taxon>Burkholderiales</taxon>
        <taxon>Comamonadaceae</taxon>
        <taxon>Paenacidovorax</taxon>
    </lineage>
</organism>
<proteinExistence type="predicted"/>
<dbReference type="InterPro" id="IPR016181">
    <property type="entry name" value="Acyl_CoA_acyltransferase"/>
</dbReference>
<dbReference type="PROSITE" id="PS51186">
    <property type="entry name" value="GNAT"/>
    <property type="match status" value="1"/>
</dbReference>
<dbReference type="SUPFAM" id="SSF55729">
    <property type="entry name" value="Acyl-CoA N-acyltransferases (Nat)"/>
    <property type="match status" value="1"/>
</dbReference>